<dbReference type="PANTHER" id="PTHR43280">
    <property type="entry name" value="ARAC-FAMILY TRANSCRIPTIONAL REGULATOR"/>
    <property type="match status" value="1"/>
</dbReference>
<name>A0ABY2WN13_9FLAO</name>
<keyword evidence="2" id="KW-0238">DNA-binding</keyword>
<feature type="transmembrane region" description="Helical" evidence="4">
    <location>
        <begin position="384"/>
        <end position="404"/>
    </location>
</feature>
<sequence>MYKSACVILCFLLNCVVAFAQEYGEKPLFDLNYNELRQKWSQDGETYRNTYFDYHISKAKREKDTLQLAIAYRLKSWDLDYSVGLKTLDTAFAIINAIQNKQGQDYFYFKSMAYYTQAHLYYNDHQDAQAVYAMINCLYWSKKAKNHKIVARSSSHLGNLKAEFGQESEGIVFSKKALKYLDKYKTHIDDYDYNKTLCLHNMARCYAYARKTDSARSYLKKAIKSALTIKDSSEFEDLQVLRAQLDYYDGLYNRSRDTLILYIQDARGTSKADKFYYLGMIEGQIGKSYLKTSYFKSYDSILKNLDYPLFDNANQVYQHLLKEAINQNDNKAEKEYLHRLVYYDSLLTDTQERIREITLNELDLPLEMEEKSSLSQAINRRNKLLIVFYTVSAVLLIGCTGYYLKYRGTRQRLAKVMSQPVQVEKRQAKGIQNTDDKLDTQMLSTVLDSLNLWEKELGFLDGSVTQHDLAKMIKTNSTYLSQTINHYKGQNFSSYLKDIRITYAINHLKENPTMAKSMSMIQIAEYYGFNSLPVFTKSLKRKIAVTPGVFIKQLVKEI</sequence>
<dbReference type="SMART" id="SM00342">
    <property type="entry name" value="HTH_ARAC"/>
    <property type="match status" value="1"/>
</dbReference>
<dbReference type="PROSITE" id="PS01124">
    <property type="entry name" value="HTH_ARAC_FAMILY_2"/>
    <property type="match status" value="1"/>
</dbReference>
<evidence type="ECO:0000259" key="6">
    <source>
        <dbReference type="PROSITE" id="PS01124"/>
    </source>
</evidence>
<dbReference type="PANTHER" id="PTHR43280:SF34">
    <property type="entry name" value="ARAC-FAMILY TRANSCRIPTIONAL REGULATOR"/>
    <property type="match status" value="1"/>
</dbReference>
<evidence type="ECO:0000256" key="4">
    <source>
        <dbReference type="SAM" id="Phobius"/>
    </source>
</evidence>
<gene>
    <name evidence="7" type="ORF">FGG15_02270</name>
</gene>
<keyword evidence="3" id="KW-0804">Transcription</keyword>
<dbReference type="Gene3D" id="1.10.10.60">
    <property type="entry name" value="Homeodomain-like"/>
    <property type="match status" value="2"/>
</dbReference>
<protein>
    <submittedName>
        <fullName evidence="7">AraC family transcriptional regulator</fullName>
    </submittedName>
</protein>
<dbReference type="Proteomes" id="UP000751614">
    <property type="component" value="Unassembled WGS sequence"/>
</dbReference>
<keyword evidence="8" id="KW-1185">Reference proteome</keyword>
<keyword evidence="5" id="KW-0732">Signal</keyword>
<dbReference type="InterPro" id="IPR011990">
    <property type="entry name" value="TPR-like_helical_dom_sf"/>
</dbReference>
<organism evidence="7 8">
    <name type="scientific">Flagellimonas algicola</name>
    <dbReference type="NCBI Taxonomy" id="2583815"/>
    <lineage>
        <taxon>Bacteria</taxon>
        <taxon>Pseudomonadati</taxon>
        <taxon>Bacteroidota</taxon>
        <taxon>Flavobacteriia</taxon>
        <taxon>Flavobacteriales</taxon>
        <taxon>Flavobacteriaceae</taxon>
        <taxon>Flagellimonas</taxon>
    </lineage>
</organism>
<dbReference type="RefSeq" id="WP_138832787.1">
    <property type="nucleotide sequence ID" value="NZ_VCNI01000001.1"/>
</dbReference>
<dbReference type="InterPro" id="IPR018060">
    <property type="entry name" value="HTH_AraC"/>
</dbReference>
<reference evidence="7 8" key="1">
    <citation type="submission" date="2019-05" db="EMBL/GenBank/DDBJ databases">
        <title>Flagellimonas sp. AsT0115, sp. nov., isolated from a marine red algae, Asparagopsis taxiformis.</title>
        <authorList>
            <person name="Kim J."/>
            <person name="Jeong S.E."/>
            <person name="Jeon C.O."/>
        </authorList>
    </citation>
    <scope>NUCLEOTIDE SEQUENCE [LARGE SCALE GENOMIC DNA]</scope>
    <source>
        <strain evidence="7 8">AsT0115</strain>
    </source>
</reference>
<evidence type="ECO:0000256" key="5">
    <source>
        <dbReference type="SAM" id="SignalP"/>
    </source>
</evidence>
<feature type="chain" id="PRO_5046839407" evidence="5">
    <location>
        <begin position="21"/>
        <end position="558"/>
    </location>
</feature>
<dbReference type="InterPro" id="IPR009057">
    <property type="entry name" value="Homeodomain-like_sf"/>
</dbReference>
<proteinExistence type="predicted"/>
<keyword evidence="4" id="KW-0472">Membrane</keyword>
<dbReference type="SUPFAM" id="SSF46689">
    <property type="entry name" value="Homeodomain-like"/>
    <property type="match status" value="1"/>
</dbReference>
<evidence type="ECO:0000256" key="1">
    <source>
        <dbReference type="ARBA" id="ARBA00023015"/>
    </source>
</evidence>
<dbReference type="Pfam" id="PF12833">
    <property type="entry name" value="HTH_18"/>
    <property type="match status" value="1"/>
</dbReference>
<evidence type="ECO:0000256" key="2">
    <source>
        <dbReference type="ARBA" id="ARBA00023125"/>
    </source>
</evidence>
<comment type="caution">
    <text evidence="7">The sequence shown here is derived from an EMBL/GenBank/DDBJ whole genome shotgun (WGS) entry which is preliminary data.</text>
</comment>
<dbReference type="Gene3D" id="1.25.40.10">
    <property type="entry name" value="Tetratricopeptide repeat domain"/>
    <property type="match status" value="1"/>
</dbReference>
<keyword evidence="4" id="KW-0812">Transmembrane</keyword>
<keyword evidence="1" id="KW-0805">Transcription regulation</keyword>
<evidence type="ECO:0000256" key="3">
    <source>
        <dbReference type="ARBA" id="ARBA00023163"/>
    </source>
</evidence>
<accession>A0ABY2WN13</accession>
<keyword evidence="4" id="KW-1133">Transmembrane helix</keyword>
<evidence type="ECO:0000313" key="7">
    <source>
        <dbReference type="EMBL" id="TMU56388.1"/>
    </source>
</evidence>
<feature type="domain" description="HTH araC/xylS-type" evidence="6">
    <location>
        <begin position="468"/>
        <end position="553"/>
    </location>
</feature>
<feature type="signal peptide" evidence="5">
    <location>
        <begin position="1"/>
        <end position="20"/>
    </location>
</feature>
<evidence type="ECO:0000313" key="8">
    <source>
        <dbReference type="Proteomes" id="UP000751614"/>
    </source>
</evidence>
<dbReference type="EMBL" id="VCNI01000001">
    <property type="protein sequence ID" value="TMU56388.1"/>
    <property type="molecule type" value="Genomic_DNA"/>
</dbReference>
<dbReference type="SUPFAM" id="SSF48452">
    <property type="entry name" value="TPR-like"/>
    <property type="match status" value="1"/>
</dbReference>